<dbReference type="Proteomes" id="UP000176725">
    <property type="component" value="Unassembled WGS sequence"/>
</dbReference>
<evidence type="ECO:0000256" key="4">
    <source>
        <dbReference type="ARBA" id="ARBA00022679"/>
    </source>
</evidence>
<keyword evidence="7 8" id="KW-0472">Membrane</keyword>
<sequence length="522" mass="59644">MKISINDSEFDLSWTKALYFLVIAFFVLYIVKDLDYNTAFVDEAIYATVGEEVLRGIFWEDAASWMGGSYIYPVTSALINREFGLKGVRFFSMVCILMSAILCGKIGKALGGKKVELITVFLFLFSSISLNLAQLGTYDAPALAFTTLGLYTAILARGEQKHKEIILVFASAIFISIAILIKYVAILFLPVIGFIILFKKRRIVVSPVFLWTLAVLTVLTLFLTYYQNDVVAFFTGGHSEEPADLVKIMRLFVSDVGFISLSASLGLLFILRDNLHFSKTGTKSEKISFSFFPQESQIQTVAKSSEEKKLIILFLVFGGFAPLIYHFGFLNIRSFSKHMVFSLVFWAPVSAWALYKLYKFAEGRGKKANIISNLAQLILTLFLVAIITTLWINFSKHWRFQRSWPSASRIITFLQENRRPEDKIFAEASAIYKYHLFSGFEDPYSWSSTWYLEYKGKKGEDAMKIALRDQSFSYIILNNYYTQSINEELLPDIEKYYYVIFEDSYKVSGQYDNLTTVWAPKL</sequence>
<reference evidence="10 11" key="1">
    <citation type="journal article" date="2016" name="Nat. Commun.">
        <title>Thousands of microbial genomes shed light on interconnected biogeochemical processes in an aquifer system.</title>
        <authorList>
            <person name="Anantharaman K."/>
            <person name="Brown C.T."/>
            <person name="Hug L.A."/>
            <person name="Sharon I."/>
            <person name="Castelle C.J."/>
            <person name="Probst A.J."/>
            <person name="Thomas B.C."/>
            <person name="Singh A."/>
            <person name="Wilkins M.J."/>
            <person name="Karaoz U."/>
            <person name="Brodie E.L."/>
            <person name="Williams K.H."/>
            <person name="Hubbard S.S."/>
            <person name="Banfield J.F."/>
        </authorList>
    </citation>
    <scope>NUCLEOTIDE SEQUENCE [LARGE SCALE GENOMIC DNA]</scope>
</reference>
<dbReference type="AlphaFoldDB" id="A0A1F8BK52"/>
<feature type="transmembrane region" description="Helical" evidence="8">
    <location>
        <begin position="115"/>
        <end position="133"/>
    </location>
</feature>
<evidence type="ECO:0000313" key="11">
    <source>
        <dbReference type="Proteomes" id="UP000176725"/>
    </source>
</evidence>
<gene>
    <name evidence="10" type="ORF">A2893_01895</name>
</gene>
<dbReference type="EMBL" id="MGHH01000015">
    <property type="protein sequence ID" value="OGM63715.1"/>
    <property type="molecule type" value="Genomic_DNA"/>
</dbReference>
<protein>
    <recommendedName>
        <fullName evidence="9">Glycosyltransferase RgtA/B/C/D-like domain-containing protein</fullName>
    </recommendedName>
</protein>
<feature type="transmembrane region" description="Helical" evidence="8">
    <location>
        <begin position="165"/>
        <end position="196"/>
    </location>
</feature>
<proteinExistence type="predicted"/>
<keyword evidence="4" id="KW-0808">Transferase</keyword>
<keyword evidence="5 8" id="KW-0812">Transmembrane</keyword>
<keyword evidence="2" id="KW-1003">Cell membrane</keyword>
<dbReference type="PANTHER" id="PTHR33908:SF11">
    <property type="entry name" value="MEMBRANE PROTEIN"/>
    <property type="match status" value="1"/>
</dbReference>
<dbReference type="GO" id="GO:0016763">
    <property type="term" value="F:pentosyltransferase activity"/>
    <property type="evidence" value="ECO:0007669"/>
    <property type="project" value="TreeGrafter"/>
</dbReference>
<evidence type="ECO:0000313" key="10">
    <source>
        <dbReference type="EMBL" id="OGM63715.1"/>
    </source>
</evidence>
<evidence type="ECO:0000256" key="5">
    <source>
        <dbReference type="ARBA" id="ARBA00022692"/>
    </source>
</evidence>
<evidence type="ECO:0000256" key="7">
    <source>
        <dbReference type="ARBA" id="ARBA00023136"/>
    </source>
</evidence>
<evidence type="ECO:0000256" key="8">
    <source>
        <dbReference type="SAM" id="Phobius"/>
    </source>
</evidence>
<evidence type="ECO:0000256" key="6">
    <source>
        <dbReference type="ARBA" id="ARBA00022989"/>
    </source>
</evidence>
<evidence type="ECO:0000259" key="9">
    <source>
        <dbReference type="Pfam" id="PF13231"/>
    </source>
</evidence>
<evidence type="ECO:0000256" key="3">
    <source>
        <dbReference type="ARBA" id="ARBA00022676"/>
    </source>
</evidence>
<keyword evidence="3" id="KW-0328">Glycosyltransferase</keyword>
<dbReference type="STRING" id="1802521.A2893_01895"/>
<dbReference type="PANTHER" id="PTHR33908">
    <property type="entry name" value="MANNOSYLTRANSFERASE YKCB-RELATED"/>
    <property type="match status" value="1"/>
</dbReference>
<feature type="transmembrane region" description="Helical" evidence="8">
    <location>
        <begin position="310"/>
        <end position="327"/>
    </location>
</feature>
<keyword evidence="6 8" id="KW-1133">Transmembrane helix</keyword>
<dbReference type="Pfam" id="PF13231">
    <property type="entry name" value="PMT_2"/>
    <property type="match status" value="1"/>
</dbReference>
<feature type="transmembrane region" description="Helical" evidence="8">
    <location>
        <begin position="83"/>
        <end position="103"/>
    </location>
</feature>
<organism evidence="10 11">
    <name type="scientific">Candidatus Woesebacteria bacterium RIFCSPLOWO2_01_FULL_39_25</name>
    <dbReference type="NCBI Taxonomy" id="1802521"/>
    <lineage>
        <taxon>Bacteria</taxon>
        <taxon>Candidatus Woeseibacteriota</taxon>
    </lineage>
</organism>
<evidence type="ECO:0000256" key="2">
    <source>
        <dbReference type="ARBA" id="ARBA00022475"/>
    </source>
</evidence>
<dbReference type="GO" id="GO:0009103">
    <property type="term" value="P:lipopolysaccharide biosynthetic process"/>
    <property type="evidence" value="ECO:0007669"/>
    <property type="project" value="UniProtKB-ARBA"/>
</dbReference>
<feature type="transmembrane region" description="Helical" evidence="8">
    <location>
        <begin position="339"/>
        <end position="358"/>
    </location>
</feature>
<comment type="caution">
    <text evidence="10">The sequence shown here is derived from an EMBL/GenBank/DDBJ whole genome shotgun (WGS) entry which is preliminary data.</text>
</comment>
<feature type="domain" description="Glycosyltransferase RgtA/B/C/D-like" evidence="9">
    <location>
        <begin position="83"/>
        <end position="223"/>
    </location>
</feature>
<feature type="transmembrane region" description="Helical" evidence="8">
    <location>
        <begin position="370"/>
        <end position="392"/>
    </location>
</feature>
<name>A0A1F8BK52_9BACT</name>
<comment type="subcellular location">
    <subcellularLocation>
        <location evidence="1">Cell membrane</location>
        <topology evidence="1">Multi-pass membrane protein</topology>
    </subcellularLocation>
</comment>
<feature type="transmembrane region" description="Helical" evidence="8">
    <location>
        <begin position="12"/>
        <end position="31"/>
    </location>
</feature>
<feature type="transmembrane region" description="Helical" evidence="8">
    <location>
        <begin position="208"/>
        <end position="228"/>
    </location>
</feature>
<dbReference type="InterPro" id="IPR050297">
    <property type="entry name" value="LipidA_mod_glycosyltrf_83"/>
</dbReference>
<dbReference type="InterPro" id="IPR038731">
    <property type="entry name" value="RgtA/B/C-like"/>
</dbReference>
<evidence type="ECO:0000256" key="1">
    <source>
        <dbReference type="ARBA" id="ARBA00004651"/>
    </source>
</evidence>
<accession>A0A1F8BK52</accession>
<dbReference type="GO" id="GO:0005886">
    <property type="term" value="C:plasma membrane"/>
    <property type="evidence" value="ECO:0007669"/>
    <property type="project" value="UniProtKB-SubCell"/>
</dbReference>
<feature type="transmembrane region" description="Helical" evidence="8">
    <location>
        <begin position="248"/>
        <end position="271"/>
    </location>
</feature>